<reference evidence="1 2" key="1">
    <citation type="submission" date="2020-08" db="EMBL/GenBank/DDBJ databases">
        <title>Sequencing the genomes of 1000 actinobacteria strains.</title>
        <authorList>
            <person name="Klenk H.-P."/>
        </authorList>
    </citation>
    <scope>NUCLEOTIDE SEQUENCE [LARGE SCALE GENOMIC DNA]</scope>
    <source>
        <strain evidence="1 2">DSM 45084</strain>
    </source>
</reference>
<proteinExistence type="predicted"/>
<dbReference type="Proteomes" id="UP000542674">
    <property type="component" value="Unassembled WGS sequence"/>
</dbReference>
<evidence type="ECO:0000313" key="2">
    <source>
        <dbReference type="Proteomes" id="UP000542674"/>
    </source>
</evidence>
<comment type="caution">
    <text evidence="1">The sequence shown here is derived from an EMBL/GenBank/DDBJ whole genome shotgun (WGS) entry which is preliminary data.</text>
</comment>
<name>A0A7W7WT95_9PSEU</name>
<organism evidence="1 2">
    <name type="scientific">Saccharothrix violaceirubra</name>
    <dbReference type="NCBI Taxonomy" id="413306"/>
    <lineage>
        <taxon>Bacteria</taxon>
        <taxon>Bacillati</taxon>
        <taxon>Actinomycetota</taxon>
        <taxon>Actinomycetes</taxon>
        <taxon>Pseudonocardiales</taxon>
        <taxon>Pseudonocardiaceae</taxon>
        <taxon>Saccharothrix</taxon>
    </lineage>
</organism>
<evidence type="ECO:0000313" key="1">
    <source>
        <dbReference type="EMBL" id="MBB4962839.1"/>
    </source>
</evidence>
<accession>A0A7W7WT95</accession>
<dbReference type="RefSeq" id="WP_184665707.1">
    <property type="nucleotide sequence ID" value="NZ_BAABAI010000004.1"/>
</dbReference>
<keyword evidence="2" id="KW-1185">Reference proteome</keyword>
<dbReference type="EMBL" id="JACHJS010000001">
    <property type="protein sequence ID" value="MBB4962839.1"/>
    <property type="molecule type" value="Genomic_DNA"/>
</dbReference>
<protein>
    <submittedName>
        <fullName evidence="1">Uncharacterized protein</fullName>
    </submittedName>
</protein>
<dbReference type="AlphaFoldDB" id="A0A7W7WT95"/>
<sequence length="118" mass="13142">MTDVLDLEKIFSRDGFAEVVDGMVTDFAPRLFAVVQVRGDRLDGRVAAWGMAFPEHAEVVTTDGGMRMRVRDADSTVPAFTAQHEDLSASVVWLPAFNSRLDEPAVDQPEEDENGTWW</sequence>
<gene>
    <name evidence="1" type="ORF">F4559_000198</name>
</gene>